<dbReference type="Proteomes" id="UP000007800">
    <property type="component" value="Unassembled WGS sequence"/>
</dbReference>
<keyword evidence="2 5" id="KW-0863">Zinc-finger</keyword>
<dbReference type="GO" id="GO:0016787">
    <property type="term" value="F:hydrolase activity"/>
    <property type="evidence" value="ECO:0007669"/>
    <property type="project" value="UniProtKB-KW"/>
</dbReference>
<dbReference type="Pfam" id="PF00097">
    <property type="entry name" value="zf-C3HC4"/>
    <property type="match status" value="1"/>
</dbReference>
<dbReference type="SUPFAM" id="SSF57850">
    <property type="entry name" value="RING/U-box"/>
    <property type="match status" value="1"/>
</dbReference>
<keyword evidence="1" id="KW-0479">Metal-binding</keyword>
<dbReference type="InterPro" id="IPR018957">
    <property type="entry name" value="Znf_C3HC4_RING-type"/>
</dbReference>
<dbReference type="InterPro" id="IPR019786">
    <property type="entry name" value="Zinc_finger_PHD-type_CS"/>
</dbReference>
<dbReference type="InterPro" id="IPR011011">
    <property type="entry name" value="Znf_FYVE_PHD"/>
</dbReference>
<dbReference type="PROSITE" id="PS50089">
    <property type="entry name" value="ZF_RING_2"/>
    <property type="match status" value="1"/>
</dbReference>
<evidence type="ECO:0000256" key="1">
    <source>
        <dbReference type="ARBA" id="ARBA00022723"/>
    </source>
</evidence>
<accession>C5KB78</accession>
<dbReference type="SMART" id="SM00249">
    <property type="entry name" value="PHD"/>
    <property type="match status" value="1"/>
</dbReference>
<feature type="domain" description="RING-type" evidence="8">
    <location>
        <begin position="1105"/>
        <end position="1147"/>
    </location>
</feature>
<evidence type="ECO:0000256" key="4">
    <source>
        <dbReference type="ARBA" id="ARBA00022833"/>
    </source>
</evidence>
<evidence type="ECO:0000256" key="3">
    <source>
        <dbReference type="ARBA" id="ARBA00022801"/>
    </source>
</evidence>
<dbReference type="GO" id="GO:0008270">
    <property type="term" value="F:zinc ion binding"/>
    <property type="evidence" value="ECO:0007669"/>
    <property type="project" value="UniProtKB-KW"/>
</dbReference>
<feature type="region of interest" description="Disordered" evidence="6">
    <location>
        <begin position="52"/>
        <end position="87"/>
    </location>
</feature>
<feature type="compositionally biased region" description="Low complexity" evidence="6">
    <location>
        <begin position="52"/>
        <end position="75"/>
    </location>
</feature>
<dbReference type="InterPro" id="IPR014001">
    <property type="entry name" value="Helicase_ATP-bd"/>
</dbReference>
<dbReference type="PANTHER" id="PTHR45865:SF1">
    <property type="entry name" value="E3 UBIQUITIN-PROTEIN LIGASE SHPRH"/>
    <property type="match status" value="1"/>
</dbReference>
<dbReference type="SUPFAM" id="SSF57903">
    <property type="entry name" value="FYVE/PHD zinc finger"/>
    <property type="match status" value="1"/>
</dbReference>
<keyword evidence="4" id="KW-0862">Zinc</keyword>
<dbReference type="Gene3D" id="3.30.40.10">
    <property type="entry name" value="Zinc/RING finger domain, C3HC4 (zinc finger)"/>
    <property type="match status" value="2"/>
</dbReference>
<dbReference type="InterPro" id="IPR001841">
    <property type="entry name" value="Znf_RING"/>
</dbReference>
<dbReference type="CDD" id="cd18793">
    <property type="entry name" value="SF2_C_SNF"/>
    <property type="match status" value="1"/>
</dbReference>
<keyword evidence="10" id="KW-0547">Nucleotide-binding</keyword>
<dbReference type="SUPFAM" id="SSF52540">
    <property type="entry name" value="P-loop containing nucleoside triphosphate hydrolases"/>
    <property type="match status" value="2"/>
</dbReference>
<feature type="compositionally biased region" description="Basic residues" evidence="6">
    <location>
        <begin position="76"/>
        <end position="87"/>
    </location>
</feature>
<name>C5KB78_PERM5</name>
<organism evidence="11">
    <name type="scientific">Perkinsus marinus (strain ATCC 50983 / TXsc)</name>
    <dbReference type="NCBI Taxonomy" id="423536"/>
    <lineage>
        <taxon>Eukaryota</taxon>
        <taxon>Sar</taxon>
        <taxon>Alveolata</taxon>
        <taxon>Perkinsozoa</taxon>
        <taxon>Perkinsea</taxon>
        <taxon>Perkinsida</taxon>
        <taxon>Perkinsidae</taxon>
        <taxon>Perkinsus</taxon>
    </lineage>
</organism>
<feature type="compositionally biased region" description="Low complexity" evidence="6">
    <location>
        <begin position="1168"/>
        <end position="1179"/>
    </location>
</feature>
<dbReference type="PROSITE" id="PS51194">
    <property type="entry name" value="HELICASE_CTER"/>
    <property type="match status" value="1"/>
</dbReference>
<evidence type="ECO:0000256" key="6">
    <source>
        <dbReference type="SAM" id="MobiDB-lite"/>
    </source>
</evidence>
<dbReference type="PANTHER" id="PTHR45865">
    <property type="entry name" value="E3 UBIQUITIN-PROTEIN LIGASE SHPRH FAMILY MEMBER"/>
    <property type="match status" value="1"/>
</dbReference>
<evidence type="ECO:0000256" key="5">
    <source>
        <dbReference type="PROSITE-ProRule" id="PRU00175"/>
    </source>
</evidence>
<dbReference type="OrthoDB" id="438903at2759"/>
<dbReference type="OMA" id="KAVFFCA"/>
<keyword evidence="11" id="KW-1185">Reference proteome</keyword>
<dbReference type="InterPro" id="IPR001650">
    <property type="entry name" value="Helicase_C-like"/>
</dbReference>
<dbReference type="EMBL" id="GG671811">
    <property type="protein sequence ID" value="EER18404.1"/>
    <property type="molecule type" value="Genomic_DNA"/>
</dbReference>
<dbReference type="PROSITE" id="PS00518">
    <property type="entry name" value="ZF_RING_1"/>
    <property type="match status" value="1"/>
</dbReference>
<dbReference type="InterPro" id="IPR049730">
    <property type="entry name" value="SNF2/RAD54-like_C"/>
</dbReference>
<dbReference type="InParanoid" id="C5KB78"/>
<evidence type="ECO:0000259" key="8">
    <source>
        <dbReference type="PROSITE" id="PS50089"/>
    </source>
</evidence>
<dbReference type="SMART" id="SM00487">
    <property type="entry name" value="DEXDc"/>
    <property type="match status" value="1"/>
</dbReference>
<keyword evidence="3" id="KW-0378">Hydrolase</keyword>
<dbReference type="RefSeq" id="XP_002786608.1">
    <property type="nucleotide sequence ID" value="XM_002786562.1"/>
</dbReference>
<dbReference type="InterPro" id="IPR027417">
    <property type="entry name" value="P-loop_NTPase"/>
</dbReference>
<dbReference type="InterPro" id="IPR038718">
    <property type="entry name" value="SNF2-like_sf"/>
</dbReference>
<proteinExistence type="predicted"/>
<dbReference type="Pfam" id="PF00628">
    <property type="entry name" value="PHD"/>
    <property type="match status" value="1"/>
</dbReference>
<protein>
    <submittedName>
        <fullName evidence="10">Snf2 histone linker phd ring helicase, putative</fullName>
    </submittedName>
</protein>
<dbReference type="Gene3D" id="3.40.50.300">
    <property type="entry name" value="P-loop containing nucleotide triphosphate hydrolases"/>
    <property type="match status" value="1"/>
</dbReference>
<sequence length="1367" mass="150541">MPRLKATPKRVIFQVAESIQSQLCPSHPSIESSPASSSAVSIAVLADSLELSDSDHSSSSSSVATARSDSSSPSRRTGKAGLKRKKSVTKPEEEPIYCSEVACLLASWVGEGFWSDSTQCVITAINEDGKVVIASAVEDEEACACIVRVGRGLTQKVFNALRLLQRQGVVAVRATHLANTKIRFEVGLAPGFVVDDELGAERIAEKLPAASRRDLAVVLAWAVAVTAQEPVGGDLEVGTEDFLAAVKPPGEPLQGTADVMTGEDQLACTLLDFQRHSVRWMNHAESRPPDESVPHPAWIPLGEVFINPRLPGVSRSAVSLRLSSVHGGMLCDEMGLGKTVEVLATVATRPRPSDGQSAAQVLDLFYSSQLCALKGVNSQDGPDDAVSKKLRREVADLHATYLLQDGYAKSSATPPHDGNRPPTWLDEYHPDRARAFKEAFGYPESSSPPGEEDDEESRCLTCDRTGDADAPWVACDVCEGWHHQQCVGYNLLVMASSAFICLNCLHRGCAELLPVAATLVVVPASLLQQWVREIGLHAPTMRFVAYTESEEGVFPSLADIVSADIVLVSYPVLGDSLLRTESAEWDSAHALRYRRQSGSSTRTPSALLRVRWWRLIMDEAQLAEGGHSGACRMLKRLTAVNRWAVTGTPLTRGDLRPVLEFSKVPIEGADVKAIQDSPGGVHRLLPLMKKLMWRVWKVDVLDQLNMQGLVQHVVWQELSAVEMFGYRRLEESIRKEAQGSLAKRGASRNAVSYLWDLTRLLQLQCVHQDLRMKQKTSYTGKRKSRVFTDVKYSTFEQNVRALMTAATNRAEEALRNLVATWNGQAGLQKLKGDDDAARVLYTKVLNAEGEFGTRVDNQPKIHALVHSGASESDVKAETDKFLVTSSSSIQTHSANYYKLREQLPPDSSRWWLVAAPTLQGPMEAAYFQQDLREVDAHVTQIVEALEGIPIDSPPEHLVTESICCAKCRGKGRPGRSCFFCRLDPHFEGYQRVAKLPRFKKIGQEAASGSELFNYRLGCFDELRQTRLTYRWPSEGDVQQTRPIEGWALNQDLVVWSPEELEAKLAELKAEENGAEVTLRRNLGHLRFLKTQLPTESEDRPGLELCPVCATEKPTTVCMLPCGHSYCQQCISTLLQRGRGSLRCPECRVFTRRNEIGHIAGESTEPGDSDSSPVPSESVSGSVLNEAFSPLPEAALRAMDVSCRLVGQWGTRISSVTLLVKYITETLSESVCVFSKWVPVLNLLGSALKSNHVPFVLWSVSKSKMVERFFDGRVRTLLCPLASAGQGLNLTVASHAILLEPPPKYSQTAQAAARIWRLGQQKEATVWHFVSCRTVEEAMWTLSRRADQEEDAELLRDIFSGLTGERVP</sequence>
<keyword evidence="10" id="KW-0347">Helicase</keyword>
<dbReference type="PROSITE" id="PS01359">
    <property type="entry name" value="ZF_PHD_1"/>
    <property type="match status" value="1"/>
</dbReference>
<evidence type="ECO:0000313" key="11">
    <source>
        <dbReference type="Proteomes" id="UP000007800"/>
    </source>
</evidence>
<evidence type="ECO:0000313" key="10">
    <source>
        <dbReference type="EMBL" id="EER18404.1"/>
    </source>
</evidence>
<dbReference type="Gene3D" id="3.40.50.10810">
    <property type="entry name" value="Tandem AAA-ATPase domain"/>
    <property type="match status" value="2"/>
</dbReference>
<feature type="domain" description="Helicase C-terminal" evidence="9">
    <location>
        <begin position="1217"/>
        <end position="1367"/>
    </location>
</feature>
<dbReference type="GO" id="GO:0005524">
    <property type="term" value="F:ATP binding"/>
    <property type="evidence" value="ECO:0007669"/>
    <property type="project" value="InterPro"/>
</dbReference>
<evidence type="ECO:0000259" key="9">
    <source>
        <dbReference type="PROSITE" id="PS51194"/>
    </source>
</evidence>
<feature type="region of interest" description="Disordered" evidence="6">
    <location>
        <begin position="1157"/>
        <end position="1179"/>
    </location>
</feature>
<evidence type="ECO:0000256" key="2">
    <source>
        <dbReference type="ARBA" id="ARBA00022771"/>
    </source>
</evidence>
<feature type="domain" description="PHD-type" evidence="7">
    <location>
        <begin position="456"/>
        <end position="507"/>
    </location>
</feature>
<dbReference type="GO" id="GO:0004386">
    <property type="term" value="F:helicase activity"/>
    <property type="evidence" value="ECO:0007669"/>
    <property type="project" value="UniProtKB-KW"/>
</dbReference>
<keyword evidence="10" id="KW-0067">ATP-binding</keyword>
<feature type="region of interest" description="Disordered" evidence="6">
    <location>
        <begin position="408"/>
        <end position="427"/>
    </location>
</feature>
<dbReference type="InterPro" id="IPR013083">
    <property type="entry name" value="Znf_RING/FYVE/PHD"/>
</dbReference>
<dbReference type="PROSITE" id="PS50016">
    <property type="entry name" value="ZF_PHD_2"/>
    <property type="match status" value="1"/>
</dbReference>
<dbReference type="SMART" id="SM00184">
    <property type="entry name" value="RING"/>
    <property type="match status" value="1"/>
</dbReference>
<dbReference type="InterPro" id="IPR017907">
    <property type="entry name" value="Znf_RING_CS"/>
</dbReference>
<dbReference type="GeneID" id="9049210"/>
<dbReference type="InterPro" id="IPR019787">
    <property type="entry name" value="Znf_PHD-finger"/>
</dbReference>
<reference evidence="10 11" key="1">
    <citation type="submission" date="2008-07" db="EMBL/GenBank/DDBJ databases">
        <authorList>
            <person name="El-Sayed N."/>
            <person name="Caler E."/>
            <person name="Inman J."/>
            <person name="Amedeo P."/>
            <person name="Hass B."/>
            <person name="Wortman J."/>
        </authorList>
    </citation>
    <scope>NUCLEOTIDE SEQUENCE [LARGE SCALE GENOMIC DNA]</scope>
    <source>
        <strain evidence="11">ATCC 50983 / TXsc</strain>
    </source>
</reference>
<dbReference type="InterPro" id="IPR001965">
    <property type="entry name" value="Znf_PHD"/>
</dbReference>
<dbReference type="Pfam" id="PF00176">
    <property type="entry name" value="SNF2-rel_dom"/>
    <property type="match status" value="1"/>
</dbReference>
<gene>
    <name evidence="10" type="ORF">Pmar_PMAR005315</name>
</gene>
<dbReference type="InterPro" id="IPR000330">
    <property type="entry name" value="SNF2_N"/>
</dbReference>
<dbReference type="InterPro" id="IPR052583">
    <property type="entry name" value="ATP-helicase/E3_Ub-Ligase"/>
</dbReference>
<evidence type="ECO:0000259" key="7">
    <source>
        <dbReference type="PROSITE" id="PS50016"/>
    </source>
</evidence>